<dbReference type="Proteomes" id="UP000000763">
    <property type="component" value="Chromosome 2"/>
</dbReference>
<feature type="compositionally biased region" description="Low complexity" evidence="1">
    <location>
        <begin position="47"/>
        <end position="56"/>
    </location>
</feature>
<reference evidence="2" key="1">
    <citation type="submission" date="2001-08" db="EMBL/GenBank/DDBJ databases">
        <title>Oryza sativa nipponbare(GA3) genomic DNA, chromosome 2, BAC clone:OJ1399_H05.</title>
        <authorList>
            <person name="Sasaki T."/>
            <person name="Matsumoto T."/>
            <person name="Yamamoto K."/>
        </authorList>
    </citation>
    <scope>NUCLEOTIDE SEQUENCE</scope>
</reference>
<sequence>MPNLAMGDGQLSIVLSSTESDGGAGGTTGKREGGRPRRAGVGGEGRGLAAARAARVNPSFFARGRSSGDPIYPP</sequence>
<evidence type="ECO:0000313" key="4">
    <source>
        <dbReference type="Proteomes" id="UP000000763"/>
    </source>
</evidence>
<dbReference type="EMBL" id="AP004090">
    <property type="protein sequence ID" value="BAD07652.1"/>
    <property type="molecule type" value="Genomic_DNA"/>
</dbReference>
<evidence type="ECO:0000256" key="1">
    <source>
        <dbReference type="SAM" id="MobiDB-lite"/>
    </source>
</evidence>
<reference evidence="3" key="2">
    <citation type="submission" date="2002-03" db="EMBL/GenBank/DDBJ databases">
        <title>Oryza sativa nipponbare(GA3) genomic DNA, chromosome 2, PAC clone:P0036E06.</title>
        <authorList>
            <person name="Sasaki T."/>
            <person name="Matsumoto T."/>
            <person name="Yamamoto K."/>
        </authorList>
    </citation>
    <scope>NUCLEOTIDE SEQUENCE</scope>
</reference>
<gene>
    <name evidence="2" type="ORF">OJ1399_H05.38</name>
    <name evidence="3" type="ORF">P0036E06.17</name>
</gene>
<evidence type="ECO:0000313" key="2">
    <source>
        <dbReference type="EMBL" id="BAD07652.1"/>
    </source>
</evidence>
<evidence type="ECO:0000313" key="3">
    <source>
        <dbReference type="EMBL" id="BAD07930.1"/>
    </source>
</evidence>
<dbReference type="EMBL" id="AP004867">
    <property type="protein sequence ID" value="BAD07930.1"/>
    <property type="molecule type" value="Genomic_DNA"/>
</dbReference>
<reference evidence="4" key="4">
    <citation type="journal article" date="2008" name="Nucleic Acids Res.">
        <title>The rice annotation project database (RAP-DB): 2008 update.</title>
        <authorList>
            <consortium name="The rice annotation project (RAP)"/>
        </authorList>
    </citation>
    <scope>GENOME REANNOTATION</scope>
    <source>
        <strain evidence="4">cv. Nipponbare</strain>
    </source>
</reference>
<organism evidence="3 4">
    <name type="scientific">Oryza sativa subsp. japonica</name>
    <name type="common">Rice</name>
    <dbReference type="NCBI Taxonomy" id="39947"/>
    <lineage>
        <taxon>Eukaryota</taxon>
        <taxon>Viridiplantae</taxon>
        <taxon>Streptophyta</taxon>
        <taxon>Embryophyta</taxon>
        <taxon>Tracheophyta</taxon>
        <taxon>Spermatophyta</taxon>
        <taxon>Magnoliopsida</taxon>
        <taxon>Liliopsida</taxon>
        <taxon>Poales</taxon>
        <taxon>Poaceae</taxon>
        <taxon>BOP clade</taxon>
        <taxon>Oryzoideae</taxon>
        <taxon>Oryzeae</taxon>
        <taxon>Oryzinae</taxon>
        <taxon>Oryza</taxon>
        <taxon>Oryza sativa</taxon>
    </lineage>
</organism>
<protein>
    <submittedName>
        <fullName evidence="3">Uncharacterized protein</fullName>
    </submittedName>
</protein>
<feature type="region of interest" description="Disordered" evidence="1">
    <location>
        <begin position="1"/>
        <end position="74"/>
    </location>
</feature>
<reference evidence="4" key="3">
    <citation type="journal article" date="2005" name="Nature">
        <title>The map-based sequence of the rice genome.</title>
        <authorList>
            <consortium name="International rice genome sequencing project (IRGSP)"/>
            <person name="Matsumoto T."/>
            <person name="Wu J."/>
            <person name="Kanamori H."/>
            <person name="Katayose Y."/>
            <person name="Fujisawa M."/>
            <person name="Namiki N."/>
            <person name="Mizuno H."/>
            <person name="Yamamoto K."/>
            <person name="Antonio B.A."/>
            <person name="Baba T."/>
            <person name="Sakata K."/>
            <person name="Nagamura Y."/>
            <person name="Aoki H."/>
            <person name="Arikawa K."/>
            <person name="Arita K."/>
            <person name="Bito T."/>
            <person name="Chiden Y."/>
            <person name="Fujitsuka N."/>
            <person name="Fukunaka R."/>
            <person name="Hamada M."/>
            <person name="Harada C."/>
            <person name="Hayashi A."/>
            <person name="Hijishita S."/>
            <person name="Honda M."/>
            <person name="Hosokawa S."/>
            <person name="Ichikawa Y."/>
            <person name="Idonuma A."/>
            <person name="Iijima M."/>
            <person name="Ikeda M."/>
            <person name="Ikeno M."/>
            <person name="Ito K."/>
            <person name="Ito S."/>
            <person name="Ito T."/>
            <person name="Ito Y."/>
            <person name="Ito Y."/>
            <person name="Iwabuchi A."/>
            <person name="Kamiya K."/>
            <person name="Karasawa W."/>
            <person name="Kurita K."/>
            <person name="Katagiri S."/>
            <person name="Kikuta A."/>
            <person name="Kobayashi H."/>
            <person name="Kobayashi N."/>
            <person name="Machita K."/>
            <person name="Maehara T."/>
            <person name="Masukawa M."/>
            <person name="Mizubayashi T."/>
            <person name="Mukai Y."/>
            <person name="Nagasaki H."/>
            <person name="Nagata Y."/>
            <person name="Naito S."/>
            <person name="Nakashima M."/>
            <person name="Nakama Y."/>
            <person name="Nakamichi Y."/>
            <person name="Nakamura M."/>
            <person name="Meguro A."/>
            <person name="Negishi M."/>
            <person name="Ohta I."/>
            <person name="Ohta T."/>
            <person name="Okamoto M."/>
            <person name="Ono N."/>
            <person name="Saji S."/>
            <person name="Sakaguchi M."/>
            <person name="Sakai K."/>
            <person name="Shibata M."/>
            <person name="Shimokawa T."/>
            <person name="Song J."/>
            <person name="Takazaki Y."/>
            <person name="Terasawa K."/>
            <person name="Tsugane M."/>
            <person name="Tsuji K."/>
            <person name="Ueda S."/>
            <person name="Waki K."/>
            <person name="Yamagata H."/>
            <person name="Yamamoto M."/>
            <person name="Yamamoto S."/>
            <person name="Yamane H."/>
            <person name="Yoshiki S."/>
            <person name="Yoshihara R."/>
            <person name="Yukawa K."/>
            <person name="Zhong H."/>
            <person name="Yano M."/>
            <person name="Yuan Q."/>
            <person name="Ouyang S."/>
            <person name="Liu J."/>
            <person name="Jones K.M."/>
            <person name="Gansberger K."/>
            <person name="Moffat K."/>
            <person name="Hill J."/>
            <person name="Bera J."/>
            <person name="Fadrosh D."/>
            <person name="Jin S."/>
            <person name="Johri S."/>
            <person name="Kim M."/>
            <person name="Overton L."/>
            <person name="Reardon M."/>
            <person name="Tsitrin T."/>
            <person name="Vuong H."/>
            <person name="Weaver B."/>
            <person name="Ciecko A."/>
            <person name="Tallon L."/>
            <person name="Jackson J."/>
            <person name="Pai G."/>
            <person name="Aken S.V."/>
            <person name="Utterback T."/>
            <person name="Reidmuller S."/>
            <person name="Feldblyum T."/>
            <person name="Hsiao J."/>
            <person name="Zismann V."/>
            <person name="Iobst S."/>
            <person name="de Vazeille A.R."/>
            <person name="Buell C.R."/>
            <person name="Ying K."/>
            <person name="Li Y."/>
            <person name="Lu T."/>
            <person name="Huang Y."/>
            <person name="Zhao Q."/>
            <person name="Feng Q."/>
            <person name="Zhang L."/>
            <person name="Zhu J."/>
            <person name="Weng Q."/>
            <person name="Mu J."/>
            <person name="Lu Y."/>
            <person name="Fan D."/>
            <person name="Liu Y."/>
            <person name="Guan J."/>
            <person name="Zhang Y."/>
            <person name="Yu S."/>
            <person name="Liu X."/>
            <person name="Zhang Y."/>
            <person name="Hong G."/>
            <person name="Han B."/>
            <person name="Choisne N."/>
            <person name="Demange N."/>
            <person name="Orjeda G."/>
            <person name="Samain S."/>
            <person name="Cattolico L."/>
            <person name="Pelletier E."/>
            <person name="Couloux A."/>
            <person name="Segurens B."/>
            <person name="Wincker P."/>
            <person name="D'Hont A."/>
            <person name="Scarpelli C."/>
            <person name="Weissenbach J."/>
            <person name="Salanoubat M."/>
            <person name="Quetier F."/>
            <person name="Yu Y."/>
            <person name="Kim H.R."/>
            <person name="Rambo T."/>
            <person name="Currie J."/>
            <person name="Collura K."/>
            <person name="Luo M."/>
            <person name="Yang T."/>
            <person name="Ammiraju J.S.S."/>
            <person name="Engler F."/>
            <person name="Soderlund C."/>
            <person name="Wing R.A."/>
            <person name="Palmer L.E."/>
            <person name="de la Bastide M."/>
            <person name="Spiegel L."/>
            <person name="Nascimento L."/>
            <person name="Zutavern T."/>
            <person name="O'Shaughnessy A."/>
            <person name="Dike S."/>
            <person name="Dedhia N."/>
            <person name="Preston R."/>
            <person name="Balija V."/>
            <person name="McCombie W.R."/>
            <person name="Chow T."/>
            <person name="Chen H."/>
            <person name="Chung M."/>
            <person name="Chen C."/>
            <person name="Shaw J."/>
            <person name="Wu H."/>
            <person name="Hsiao K."/>
            <person name="Chao Y."/>
            <person name="Chu M."/>
            <person name="Cheng C."/>
            <person name="Hour A."/>
            <person name="Lee P."/>
            <person name="Lin S."/>
            <person name="Lin Y."/>
            <person name="Liou J."/>
            <person name="Liu S."/>
            <person name="Hsing Y."/>
            <person name="Raghuvanshi S."/>
            <person name="Mohanty A."/>
            <person name="Bharti A.K."/>
            <person name="Gaur A."/>
            <person name="Gupta V."/>
            <person name="Kumar D."/>
            <person name="Ravi V."/>
            <person name="Vij S."/>
            <person name="Kapur A."/>
            <person name="Khurana P."/>
            <person name="Khurana P."/>
            <person name="Khurana J.P."/>
            <person name="Tyagi A.K."/>
            <person name="Gaikwad K."/>
            <person name="Singh A."/>
            <person name="Dalal V."/>
            <person name="Srivastava S."/>
            <person name="Dixit A."/>
            <person name="Pal A.K."/>
            <person name="Ghazi I.A."/>
            <person name="Yadav M."/>
            <person name="Pandit A."/>
            <person name="Bhargava A."/>
            <person name="Sureshbabu K."/>
            <person name="Batra K."/>
            <person name="Sharma T.R."/>
            <person name="Mohapatra T."/>
            <person name="Singh N.K."/>
            <person name="Messing J."/>
            <person name="Nelson A.B."/>
            <person name="Fuks G."/>
            <person name="Kavchok S."/>
            <person name="Keizer G."/>
            <person name="Linton E."/>
            <person name="Llaca V."/>
            <person name="Song R."/>
            <person name="Tanyolac B."/>
            <person name="Young S."/>
            <person name="Ho-Il K."/>
            <person name="Hahn J.H."/>
            <person name="Sangsakoo G."/>
            <person name="Vanavichit A."/>
            <person name="de Mattos Luiz.A.T."/>
            <person name="Zimmer P.D."/>
            <person name="Malone G."/>
            <person name="Dellagostin O."/>
            <person name="de Oliveira A.C."/>
            <person name="Bevan M."/>
            <person name="Bancroft I."/>
            <person name="Minx P."/>
            <person name="Cordum H."/>
            <person name="Wilson R."/>
            <person name="Cheng Z."/>
            <person name="Jin W."/>
            <person name="Jiang J."/>
            <person name="Leong S.A."/>
            <person name="Iwama H."/>
            <person name="Gojobori T."/>
            <person name="Itoh T."/>
            <person name="Niimura Y."/>
            <person name="Fujii Y."/>
            <person name="Habara T."/>
            <person name="Sakai H."/>
            <person name="Sato Y."/>
            <person name="Wilson G."/>
            <person name="Kumar K."/>
            <person name="McCouch S."/>
            <person name="Juretic N."/>
            <person name="Hoen D."/>
            <person name="Wright S."/>
            <person name="Bruskiewich R."/>
            <person name="Bureau T."/>
            <person name="Miyao A."/>
            <person name="Hirochika H."/>
            <person name="Nishikawa T."/>
            <person name="Kadowaki K."/>
            <person name="Sugiura M."/>
            <person name="Burr B."/>
            <person name="Sasaki T."/>
        </authorList>
    </citation>
    <scope>NUCLEOTIDE SEQUENCE [LARGE SCALE GENOMIC DNA]</scope>
    <source>
        <strain evidence="4">cv. Nipponbare</strain>
    </source>
</reference>
<accession>Q6Z7B8</accession>
<name>Q6Z7B8_ORYSJ</name>
<proteinExistence type="predicted"/>
<dbReference type="AlphaFoldDB" id="Q6Z7B8"/>